<evidence type="ECO:0000313" key="2">
    <source>
        <dbReference type="Proteomes" id="UP000265520"/>
    </source>
</evidence>
<dbReference type="InterPro" id="IPR021109">
    <property type="entry name" value="Peptidase_aspartic_dom_sf"/>
</dbReference>
<feature type="non-terminal residue" evidence="1">
    <location>
        <position position="1"/>
    </location>
</feature>
<comment type="caution">
    <text evidence="1">The sequence shown here is derived from an EMBL/GenBank/DDBJ whole genome shotgun (WGS) entry which is preliminary data.</text>
</comment>
<dbReference type="Pfam" id="PF08284">
    <property type="entry name" value="RVP_2"/>
    <property type="match status" value="1"/>
</dbReference>
<sequence length="136" mass="15234">GNGNEIECHQICPKVQIHIQSHIFVVDVHVLPLSGADIVLGVQWMKSLGPIMTDYNDLTMKFIQQGKIVELRGNRDGGLHLMTASQVRRLLHTDGVSALFHIQVIDPEPPSTQMVESRLQSLLHRYDSLFQSPTSL</sequence>
<keyword evidence="2" id="KW-1185">Reference proteome</keyword>
<organism evidence="1 2">
    <name type="scientific">Trifolium medium</name>
    <dbReference type="NCBI Taxonomy" id="97028"/>
    <lineage>
        <taxon>Eukaryota</taxon>
        <taxon>Viridiplantae</taxon>
        <taxon>Streptophyta</taxon>
        <taxon>Embryophyta</taxon>
        <taxon>Tracheophyta</taxon>
        <taxon>Spermatophyta</taxon>
        <taxon>Magnoliopsida</taxon>
        <taxon>eudicotyledons</taxon>
        <taxon>Gunneridae</taxon>
        <taxon>Pentapetalae</taxon>
        <taxon>rosids</taxon>
        <taxon>fabids</taxon>
        <taxon>Fabales</taxon>
        <taxon>Fabaceae</taxon>
        <taxon>Papilionoideae</taxon>
        <taxon>50 kb inversion clade</taxon>
        <taxon>NPAAA clade</taxon>
        <taxon>Hologalegina</taxon>
        <taxon>IRL clade</taxon>
        <taxon>Trifolieae</taxon>
        <taxon>Trifolium</taxon>
    </lineage>
</organism>
<accession>A0A392RHN2</accession>
<dbReference type="AlphaFoldDB" id="A0A392RHN2"/>
<proteinExistence type="predicted"/>
<name>A0A392RHN2_9FABA</name>
<dbReference type="CDD" id="cd00303">
    <property type="entry name" value="retropepsin_like"/>
    <property type="match status" value="1"/>
</dbReference>
<dbReference type="Proteomes" id="UP000265520">
    <property type="component" value="Unassembled WGS sequence"/>
</dbReference>
<dbReference type="Gene3D" id="2.40.70.10">
    <property type="entry name" value="Acid Proteases"/>
    <property type="match status" value="1"/>
</dbReference>
<feature type="non-terminal residue" evidence="1">
    <location>
        <position position="136"/>
    </location>
</feature>
<dbReference type="EMBL" id="LXQA010222323">
    <property type="protein sequence ID" value="MCI35326.1"/>
    <property type="molecule type" value="Genomic_DNA"/>
</dbReference>
<reference evidence="1 2" key="1">
    <citation type="journal article" date="2018" name="Front. Plant Sci.">
        <title>Red Clover (Trifolium pratense) and Zigzag Clover (T. medium) - A Picture of Genomic Similarities and Differences.</title>
        <authorList>
            <person name="Dluhosova J."/>
            <person name="Istvanek J."/>
            <person name="Nedelnik J."/>
            <person name="Repkova J."/>
        </authorList>
    </citation>
    <scope>NUCLEOTIDE SEQUENCE [LARGE SCALE GENOMIC DNA]</scope>
    <source>
        <strain evidence="2">cv. 10/8</strain>
        <tissue evidence="1">Leaf</tissue>
    </source>
</reference>
<protein>
    <submittedName>
        <fullName evidence="1">Retrotransposon protein</fullName>
    </submittedName>
</protein>
<evidence type="ECO:0000313" key="1">
    <source>
        <dbReference type="EMBL" id="MCI35326.1"/>
    </source>
</evidence>